<comment type="catalytic activity">
    <reaction evidence="1">
        <text>ATP + protein L-histidine = ADP + protein N-phospho-L-histidine.</text>
        <dbReference type="EC" id="2.7.13.3"/>
    </reaction>
</comment>
<evidence type="ECO:0000256" key="8">
    <source>
        <dbReference type="ARBA" id="ARBA00022989"/>
    </source>
</evidence>
<evidence type="ECO:0000256" key="6">
    <source>
        <dbReference type="ARBA" id="ARBA00022692"/>
    </source>
</evidence>
<dbReference type="SUPFAM" id="SSF55874">
    <property type="entry name" value="ATPase domain of HSP90 chaperone/DNA topoisomerase II/histidine kinase"/>
    <property type="match status" value="1"/>
</dbReference>
<evidence type="ECO:0000256" key="5">
    <source>
        <dbReference type="ARBA" id="ARBA00022553"/>
    </source>
</evidence>
<keyword evidence="6 11" id="KW-0812">Transmembrane</keyword>
<dbReference type="InterPro" id="IPR029151">
    <property type="entry name" value="Sensor-like_sf"/>
</dbReference>
<keyword evidence="7 13" id="KW-0808">Transferase</keyword>
<dbReference type="PROSITE" id="PS50109">
    <property type="entry name" value="HIS_KIN"/>
    <property type="match status" value="1"/>
</dbReference>
<reference evidence="13" key="1">
    <citation type="journal article" date="2014" name="Int. J. Syst. Evol. Microbiol.">
        <title>Complete genome sequence of Corynebacterium casei LMG S-19264T (=DSM 44701T), isolated from a smear-ripened cheese.</title>
        <authorList>
            <consortium name="US DOE Joint Genome Institute (JGI-PGF)"/>
            <person name="Walter F."/>
            <person name="Albersmeier A."/>
            <person name="Kalinowski J."/>
            <person name="Ruckert C."/>
        </authorList>
    </citation>
    <scope>NUCLEOTIDE SEQUENCE</scope>
    <source>
        <strain evidence="13">CGMCC 1.12785</strain>
    </source>
</reference>
<sequence>MIGSRRRSDSATAVRLSVATRLLLANLAMLVGIIVLFTTLIYADVSRAQMMQETERVRSSALALATSDPLREAMAAGAADDLLASTAEQFRRSSGFDRVAILSADASAAIGRADQQDEDELRPERLPQVSRAFGGETVSNYDEGLLYAASPIFGEDGQEVLGVAVVSQTESAVRGNLEPRVLWLLGVGAVALVLGGIATAITAKGLRRVTGNYGAVELGRVLDHHHSVLHAVSEGLLLVDRKEGIVLRNAEACALLGLPADDPSRPLSFEEARLPESLDALLRSGRPARDEIHYTDSHVLVVNQQSTAGLGDGGNPGSSGAGTWVVTMRDHTELQRLTGELVSVRGFSESLRSQAHEYANRLHMIVSLIETGRTAEALEFASGELEDVARPSRAGLGGFDHPVLSALLLTKMAQAHERGSRLEVRTEGLAEQPEGDDRDLVTVLGNLIDNALEAVGAIDLPAERKLVRVSISGSSVRGWTLEVADDGPGIPEDLLDDIFTRGWSTKHADAGPASWDRVTEAAGEGAGEDPAEGERRPLGRGVGLALVVQAVRRLGGAIDVRGAGEEPGDLAGAAFTVWIPGTPPAPGGNRRPGQEAARPAHAHAGQEDERSS</sequence>
<feature type="domain" description="Histidine kinase" evidence="12">
    <location>
        <begin position="332"/>
        <end position="583"/>
    </location>
</feature>
<dbReference type="PRINTS" id="PR00344">
    <property type="entry name" value="BCTRLSENSOR"/>
</dbReference>
<dbReference type="Proteomes" id="UP000616114">
    <property type="component" value="Unassembled WGS sequence"/>
</dbReference>
<keyword evidence="7 13" id="KW-0418">Kinase</keyword>
<dbReference type="SUPFAM" id="SSF103190">
    <property type="entry name" value="Sensory domain-like"/>
    <property type="match status" value="1"/>
</dbReference>
<dbReference type="InterPro" id="IPR004358">
    <property type="entry name" value="Sig_transdc_His_kin-like_C"/>
</dbReference>
<gene>
    <name evidence="13" type="ORF">GCM10011333_31100</name>
</gene>
<dbReference type="AlphaFoldDB" id="A0A8J2U0N7"/>
<evidence type="ECO:0000313" key="13">
    <source>
        <dbReference type="EMBL" id="GGA25920.1"/>
    </source>
</evidence>
<keyword evidence="8 11" id="KW-1133">Transmembrane helix</keyword>
<reference evidence="13" key="2">
    <citation type="submission" date="2020-09" db="EMBL/GenBank/DDBJ databases">
        <authorList>
            <person name="Sun Q."/>
            <person name="Zhou Y."/>
        </authorList>
    </citation>
    <scope>NUCLEOTIDE SEQUENCE</scope>
    <source>
        <strain evidence="13">CGMCC 1.12785</strain>
    </source>
</reference>
<dbReference type="InterPro" id="IPR005467">
    <property type="entry name" value="His_kinase_dom"/>
</dbReference>
<evidence type="ECO:0000256" key="10">
    <source>
        <dbReference type="SAM" id="MobiDB-lite"/>
    </source>
</evidence>
<dbReference type="EC" id="2.7.13.3" evidence="3"/>
<dbReference type="Gene3D" id="3.30.450.20">
    <property type="entry name" value="PAS domain"/>
    <property type="match status" value="2"/>
</dbReference>
<evidence type="ECO:0000256" key="2">
    <source>
        <dbReference type="ARBA" id="ARBA00004651"/>
    </source>
</evidence>
<comment type="subcellular location">
    <subcellularLocation>
        <location evidence="2">Cell membrane</location>
        <topology evidence="2">Multi-pass membrane protein</topology>
    </subcellularLocation>
</comment>
<evidence type="ECO:0000256" key="9">
    <source>
        <dbReference type="ARBA" id="ARBA00023012"/>
    </source>
</evidence>
<keyword evidence="5" id="KW-0597">Phosphoprotein</keyword>
<dbReference type="Pfam" id="PF02518">
    <property type="entry name" value="HATPase_c"/>
    <property type="match status" value="1"/>
</dbReference>
<keyword evidence="9" id="KW-0902">Two-component regulatory system</keyword>
<evidence type="ECO:0000256" key="4">
    <source>
        <dbReference type="ARBA" id="ARBA00022475"/>
    </source>
</evidence>
<accession>A0A8J2U0N7</accession>
<feature type="transmembrane region" description="Helical" evidence="11">
    <location>
        <begin position="181"/>
        <end position="203"/>
    </location>
</feature>
<feature type="transmembrane region" description="Helical" evidence="11">
    <location>
        <begin position="21"/>
        <end position="43"/>
    </location>
</feature>
<evidence type="ECO:0000256" key="3">
    <source>
        <dbReference type="ARBA" id="ARBA00012438"/>
    </source>
</evidence>
<organism evidence="13 14">
    <name type="scientific">Sediminivirga luteola</name>
    <dbReference type="NCBI Taxonomy" id="1774748"/>
    <lineage>
        <taxon>Bacteria</taxon>
        <taxon>Bacillati</taxon>
        <taxon>Actinomycetota</taxon>
        <taxon>Actinomycetes</taxon>
        <taxon>Micrococcales</taxon>
        <taxon>Brevibacteriaceae</taxon>
        <taxon>Sediminivirga</taxon>
    </lineage>
</organism>
<dbReference type="RefSeq" id="WP_188551822.1">
    <property type="nucleotide sequence ID" value="NZ_BMFY01000017.1"/>
</dbReference>
<dbReference type="PANTHER" id="PTHR43547:SF10">
    <property type="entry name" value="SENSOR HISTIDINE KINASE DCUS"/>
    <property type="match status" value="1"/>
</dbReference>
<name>A0A8J2U0N7_9MICO</name>
<comment type="caution">
    <text evidence="13">The sequence shown here is derived from an EMBL/GenBank/DDBJ whole genome shotgun (WGS) entry which is preliminary data.</text>
</comment>
<keyword evidence="11" id="KW-0472">Membrane</keyword>
<dbReference type="InterPro" id="IPR036890">
    <property type="entry name" value="HATPase_C_sf"/>
</dbReference>
<dbReference type="PANTHER" id="PTHR43547">
    <property type="entry name" value="TWO-COMPONENT HISTIDINE KINASE"/>
    <property type="match status" value="1"/>
</dbReference>
<evidence type="ECO:0000256" key="1">
    <source>
        <dbReference type="ARBA" id="ARBA00000085"/>
    </source>
</evidence>
<dbReference type="SMART" id="SM00387">
    <property type="entry name" value="HATPase_c"/>
    <property type="match status" value="1"/>
</dbReference>
<dbReference type="InterPro" id="IPR003594">
    <property type="entry name" value="HATPase_dom"/>
</dbReference>
<dbReference type="EMBL" id="BMFY01000017">
    <property type="protein sequence ID" value="GGA25920.1"/>
    <property type="molecule type" value="Genomic_DNA"/>
</dbReference>
<proteinExistence type="predicted"/>
<keyword evidence="4" id="KW-1003">Cell membrane</keyword>
<protein>
    <recommendedName>
        <fullName evidence="3">histidine kinase</fullName>
        <ecNumber evidence="3">2.7.13.3</ecNumber>
    </recommendedName>
</protein>
<feature type="region of interest" description="Disordered" evidence="10">
    <location>
        <begin position="576"/>
        <end position="612"/>
    </location>
</feature>
<dbReference type="GO" id="GO:0000155">
    <property type="term" value="F:phosphorelay sensor kinase activity"/>
    <property type="evidence" value="ECO:0007669"/>
    <property type="project" value="TreeGrafter"/>
</dbReference>
<evidence type="ECO:0000256" key="7">
    <source>
        <dbReference type="ARBA" id="ARBA00022777"/>
    </source>
</evidence>
<evidence type="ECO:0000259" key="12">
    <source>
        <dbReference type="PROSITE" id="PS50109"/>
    </source>
</evidence>
<dbReference type="Gene3D" id="3.30.565.10">
    <property type="entry name" value="Histidine kinase-like ATPase, C-terminal domain"/>
    <property type="match status" value="1"/>
</dbReference>
<evidence type="ECO:0000256" key="11">
    <source>
        <dbReference type="SAM" id="Phobius"/>
    </source>
</evidence>
<dbReference type="GO" id="GO:0005886">
    <property type="term" value="C:plasma membrane"/>
    <property type="evidence" value="ECO:0007669"/>
    <property type="project" value="UniProtKB-SubCell"/>
</dbReference>
<keyword evidence="14" id="KW-1185">Reference proteome</keyword>
<evidence type="ECO:0000313" key="14">
    <source>
        <dbReference type="Proteomes" id="UP000616114"/>
    </source>
</evidence>